<accession>A0AB34IQK9</accession>
<reference evidence="5 6" key="1">
    <citation type="journal article" date="2024" name="Science">
        <title>Giant polyketide synthase enzymes in the biosynthesis of giant marine polyether toxins.</title>
        <authorList>
            <person name="Fallon T.R."/>
            <person name="Shende V.V."/>
            <person name="Wierzbicki I.H."/>
            <person name="Pendleton A.L."/>
            <person name="Watervoot N.F."/>
            <person name="Auber R.P."/>
            <person name="Gonzalez D.J."/>
            <person name="Wisecaver J.H."/>
            <person name="Moore B.S."/>
        </authorList>
    </citation>
    <scope>NUCLEOTIDE SEQUENCE [LARGE SCALE GENOMIC DNA]</scope>
    <source>
        <strain evidence="5 6">12B1</strain>
    </source>
</reference>
<dbReference type="AlphaFoldDB" id="A0AB34IQK9"/>
<dbReference type="GO" id="GO:0031267">
    <property type="term" value="F:small GTPase binding"/>
    <property type="evidence" value="ECO:0007669"/>
    <property type="project" value="TreeGrafter"/>
</dbReference>
<feature type="region of interest" description="Disordered" evidence="4">
    <location>
        <begin position="792"/>
        <end position="839"/>
    </location>
</feature>
<feature type="compositionally biased region" description="Polar residues" evidence="4">
    <location>
        <begin position="248"/>
        <end position="259"/>
    </location>
</feature>
<dbReference type="Gene3D" id="3.80.10.10">
    <property type="entry name" value="Ribonuclease Inhibitor"/>
    <property type="match status" value="1"/>
</dbReference>
<dbReference type="GO" id="GO:0048471">
    <property type="term" value="C:perinuclear region of cytoplasm"/>
    <property type="evidence" value="ECO:0007669"/>
    <property type="project" value="TreeGrafter"/>
</dbReference>
<dbReference type="Pfam" id="PF02493">
    <property type="entry name" value="MORN"/>
    <property type="match status" value="3"/>
</dbReference>
<dbReference type="PANTHER" id="PTHR24113:SF12">
    <property type="entry name" value="RAN GTPASE-ACTIVATING PROTEIN 1"/>
    <property type="match status" value="1"/>
</dbReference>
<dbReference type="Gene3D" id="2.20.110.10">
    <property type="entry name" value="Histone H3 K4-specific methyltransferase SET7/9 N-terminal domain"/>
    <property type="match status" value="1"/>
</dbReference>
<dbReference type="GO" id="GO:0005634">
    <property type="term" value="C:nucleus"/>
    <property type="evidence" value="ECO:0007669"/>
    <property type="project" value="TreeGrafter"/>
</dbReference>
<comment type="caution">
    <text evidence="5">The sequence shown here is derived from an EMBL/GenBank/DDBJ whole genome shotgun (WGS) entry which is preliminary data.</text>
</comment>
<dbReference type="PANTHER" id="PTHR24113">
    <property type="entry name" value="RAN GTPASE-ACTIVATING PROTEIN 1"/>
    <property type="match status" value="1"/>
</dbReference>
<dbReference type="GO" id="GO:0005829">
    <property type="term" value="C:cytosol"/>
    <property type="evidence" value="ECO:0007669"/>
    <property type="project" value="TreeGrafter"/>
</dbReference>
<dbReference type="InterPro" id="IPR027038">
    <property type="entry name" value="RanGap"/>
</dbReference>
<dbReference type="SUPFAM" id="SSF52047">
    <property type="entry name" value="RNI-like"/>
    <property type="match status" value="1"/>
</dbReference>
<name>A0AB34IQK9_PRYPA</name>
<evidence type="ECO:0008006" key="7">
    <source>
        <dbReference type="Google" id="ProtNLM"/>
    </source>
</evidence>
<keyword evidence="3" id="KW-0677">Repeat</keyword>
<feature type="region of interest" description="Disordered" evidence="4">
    <location>
        <begin position="236"/>
        <end position="326"/>
    </location>
</feature>
<evidence type="ECO:0000256" key="2">
    <source>
        <dbReference type="ARBA" id="ARBA00022614"/>
    </source>
</evidence>
<feature type="compositionally biased region" description="Basic and acidic residues" evidence="4">
    <location>
        <begin position="136"/>
        <end position="149"/>
    </location>
</feature>
<evidence type="ECO:0000313" key="6">
    <source>
        <dbReference type="Proteomes" id="UP001515480"/>
    </source>
</evidence>
<dbReference type="Proteomes" id="UP001515480">
    <property type="component" value="Unassembled WGS sequence"/>
</dbReference>
<dbReference type="Pfam" id="PF13516">
    <property type="entry name" value="LRR_6"/>
    <property type="match status" value="4"/>
</dbReference>
<dbReference type="InterPro" id="IPR001611">
    <property type="entry name" value="Leu-rich_rpt"/>
</dbReference>
<feature type="region of interest" description="Disordered" evidence="4">
    <location>
        <begin position="350"/>
        <end position="425"/>
    </location>
</feature>
<dbReference type="GO" id="GO:0006913">
    <property type="term" value="P:nucleocytoplasmic transport"/>
    <property type="evidence" value="ECO:0007669"/>
    <property type="project" value="TreeGrafter"/>
</dbReference>
<sequence>MARLAPTSRLAHSYVPVAPLTAAAHALPFAPPIPSYRAPLTPYLPLSSASALSAMSYTGQKNVEGQPHGEGKRSFPSGHVYEGQFVNGLQHGRGTFRFPDGQLFEGEWKAGKRHGHGRLTMSDGQVVEGQWVDDEFKGSTKKPTPHEEPLPVAPSLHLRTRHAPPVDEEDLPPPPLPSASLAHSGRTEPDYKDFDRLKESHALIWQLNVELQAENVRLVKENRRLRRQVKEISSYPPHVESRAAHDQSFATEQGVTSNHELYARREHPQDTEWGEPRRHKPHASRELPADSRRGTSRYHDSYASHEDSSDAEKAASRRRARNEKASARLRHRVELERAGFPIEEVAAAESHSLQPYSSKEERHHRAHKSPSKHLASNRDAFHFKKPEPVGDFVGGAENDDWDTHKKKLTRSRSKESSAENRELEPPWSRRRRVVTEMCDTLIVEIEDELWKADWTPVKLLGAHGEVEGFAKRVLNMQLNPLRSQDPGVFIDDLSLSDSLREAMSAKQAVSCWPEGLNRILTVTESDLQSLLAARELRLNDRMLGGGGGGAMALIMRASTALYVCDLSRNNIGDPGAWALAEALRSNSVLGALYLPENNIGVRGGVAIAEAVGGSRTLRVLDLGRNHLEAAGATAIAKVVQKNRSLTELSLFGNSIGIIGGRAIADAVRVNSTLRSLDLRDNGLDKYTETSLLQVGGGVVILEGDAMRGALSNSMLGSESSHGTLPARYPSTAQPHQGPYLPFQQNAPGWNCGPDTRVSYPQHPANNFYGDPYQHSPGKHGHYQPVSFLSWAKSEKPDAGPSQSRSVNETTAPNADSFLSWASKEPQVQPQNLPQPLKLV</sequence>
<evidence type="ECO:0000256" key="4">
    <source>
        <dbReference type="SAM" id="MobiDB-lite"/>
    </source>
</evidence>
<dbReference type="EMBL" id="JBGBPQ010000021">
    <property type="protein sequence ID" value="KAL1503739.1"/>
    <property type="molecule type" value="Genomic_DNA"/>
</dbReference>
<evidence type="ECO:0000256" key="1">
    <source>
        <dbReference type="ARBA" id="ARBA00022468"/>
    </source>
</evidence>
<feature type="compositionally biased region" description="Basic and acidic residues" evidence="4">
    <location>
        <begin position="412"/>
        <end position="424"/>
    </location>
</feature>
<feature type="compositionally biased region" description="Polar residues" evidence="4">
    <location>
        <begin position="800"/>
        <end position="813"/>
    </location>
</feature>
<protein>
    <recommendedName>
        <fullName evidence="7">MORN repeat-containing protein 5</fullName>
    </recommendedName>
</protein>
<feature type="compositionally biased region" description="Basic and acidic residues" evidence="4">
    <location>
        <begin position="261"/>
        <end position="276"/>
    </location>
</feature>
<dbReference type="SMART" id="SM00368">
    <property type="entry name" value="LRR_RI"/>
    <property type="match status" value="4"/>
</dbReference>
<dbReference type="InterPro" id="IPR032675">
    <property type="entry name" value="LRR_dom_sf"/>
</dbReference>
<feature type="compositionally biased region" description="Basic and acidic residues" evidence="4">
    <location>
        <begin position="379"/>
        <end position="388"/>
    </location>
</feature>
<gene>
    <name evidence="5" type="ORF">AB1Y20_012209</name>
</gene>
<feature type="region of interest" description="Disordered" evidence="4">
    <location>
        <begin position="136"/>
        <end position="192"/>
    </location>
</feature>
<organism evidence="5 6">
    <name type="scientific">Prymnesium parvum</name>
    <name type="common">Toxic golden alga</name>
    <dbReference type="NCBI Taxonomy" id="97485"/>
    <lineage>
        <taxon>Eukaryota</taxon>
        <taxon>Haptista</taxon>
        <taxon>Haptophyta</taxon>
        <taxon>Prymnesiophyceae</taxon>
        <taxon>Prymnesiales</taxon>
        <taxon>Prymnesiaceae</taxon>
        <taxon>Prymnesium</taxon>
    </lineage>
</organism>
<feature type="compositionally biased region" description="Basic and acidic residues" evidence="4">
    <location>
        <begin position="283"/>
        <end position="315"/>
    </location>
</feature>
<evidence type="ECO:0000256" key="3">
    <source>
        <dbReference type="ARBA" id="ARBA00022737"/>
    </source>
</evidence>
<dbReference type="SUPFAM" id="SSF82185">
    <property type="entry name" value="Histone H3 K4-specific methyltransferase SET7/9 N-terminal domain"/>
    <property type="match status" value="1"/>
</dbReference>
<keyword evidence="6" id="KW-1185">Reference proteome</keyword>
<evidence type="ECO:0000313" key="5">
    <source>
        <dbReference type="EMBL" id="KAL1503739.1"/>
    </source>
</evidence>
<keyword evidence="2" id="KW-0433">Leucine-rich repeat</keyword>
<dbReference type="SMART" id="SM00698">
    <property type="entry name" value="MORN"/>
    <property type="match status" value="3"/>
</dbReference>
<feature type="compositionally biased region" description="Low complexity" evidence="4">
    <location>
        <begin position="825"/>
        <end position="839"/>
    </location>
</feature>
<keyword evidence="1" id="KW-0343">GTPase activation</keyword>
<feature type="compositionally biased region" description="Polar residues" evidence="4">
    <location>
        <begin position="712"/>
        <end position="722"/>
    </location>
</feature>
<proteinExistence type="predicted"/>
<dbReference type="GO" id="GO:0005096">
    <property type="term" value="F:GTPase activator activity"/>
    <property type="evidence" value="ECO:0007669"/>
    <property type="project" value="UniProtKB-KW"/>
</dbReference>
<dbReference type="InterPro" id="IPR003409">
    <property type="entry name" value="MORN"/>
</dbReference>
<feature type="region of interest" description="Disordered" evidence="4">
    <location>
        <begin position="712"/>
        <end position="780"/>
    </location>
</feature>